<evidence type="ECO:0000259" key="1">
    <source>
        <dbReference type="PROSITE" id="PS51186"/>
    </source>
</evidence>
<sequence length="190" mass="22190">MSDRRDTLVSSDLGLLRAIEDDELELILSWRNAPTVRQNMYTRHEISLEEHLAWWHRVRGRQDQHYFLYEHDGQPLGVVSFTQVHAKDANASWAFYASPEAPRGTGSRMEFLALEHAFGGLMLHKLYCEVLAFNEPVINLHKKFGFSVEGILREQHRVDDTYVDVIRLGILHPEWEAMRDTLYRKLSSKQ</sequence>
<proteinExistence type="predicted"/>
<dbReference type="InterPro" id="IPR016181">
    <property type="entry name" value="Acyl_CoA_acyltransferase"/>
</dbReference>
<dbReference type="Gene3D" id="3.40.630.30">
    <property type="match status" value="1"/>
</dbReference>
<dbReference type="InterPro" id="IPR020036">
    <property type="entry name" value="PseH"/>
</dbReference>
<reference evidence="2 3" key="1">
    <citation type="submission" date="2019-12" db="EMBL/GenBank/DDBJ databases">
        <title>Halomonas rutogse sp. nov. isolated from two lakes on Tibetan Plateau.</title>
        <authorList>
            <person name="Gao P."/>
        </authorList>
    </citation>
    <scope>NUCLEOTIDE SEQUENCE [LARGE SCALE GENOMIC DNA]</scope>
    <source>
        <strain evidence="2 3">ZH2S</strain>
    </source>
</reference>
<organism evidence="2 3">
    <name type="scientific">Vreelandella zhuhanensis</name>
    <dbReference type="NCBI Taxonomy" id="2684210"/>
    <lineage>
        <taxon>Bacteria</taxon>
        <taxon>Pseudomonadati</taxon>
        <taxon>Pseudomonadota</taxon>
        <taxon>Gammaproteobacteria</taxon>
        <taxon>Oceanospirillales</taxon>
        <taxon>Halomonadaceae</taxon>
        <taxon>Vreelandella</taxon>
    </lineage>
</organism>
<dbReference type="NCBIfam" id="TIGR03585">
    <property type="entry name" value="PseH"/>
    <property type="match status" value="1"/>
</dbReference>
<protein>
    <submittedName>
        <fullName evidence="2">UDP-4-amino-4, 6-dideoxy-N-acetyl-beta-L-altrosamine N-acetyltransferase</fullName>
        <ecNumber evidence="2">2.3.1.202</ecNumber>
    </submittedName>
</protein>
<dbReference type="InterPro" id="IPR000182">
    <property type="entry name" value="GNAT_dom"/>
</dbReference>
<dbReference type="Pfam" id="PF13302">
    <property type="entry name" value="Acetyltransf_3"/>
    <property type="match status" value="1"/>
</dbReference>
<dbReference type="Proteomes" id="UP000437638">
    <property type="component" value="Unassembled WGS sequence"/>
</dbReference>
<dbReference type="EC" id="2.3.1.202" evidence="2"/>
<keyword evidence="3" id="KW-1185">Reference proteome</keyword>
<dbReference type="PANTHER" id="PTHR43415">
    <property type="entry name" value="SPERMIDINE N(1)-ACETYLTRANSFERASE"/>
    <property type="match status" value="1"/>
</dbReference>
<dbReference type="PROSITE" id="PS51186">
    <property type="entry name" value="GNAT"/>
    <property type="match status" value="1"/>
</dbReference>
<dbReference type="PANTHER" id="PTHR43415:SF3">
    <property type="entry name" value="GNAT-FAMILY ACETYLTRANSFERASE"/>
    <property type="match status" value="1"/>
</dbReference>
<dbReference type="GO" id="GO:0016747">
    <property type="term" value="F:acyltransferase activity, transferring groups other than amino-acyl groups"/>
    <property type="evidence" value="ECO:0007669"/>
    <property type="project" value="InterPro"/>
</dbReference>
<keyword evidence="2" id="KW-0808">Transferase</keyword>
<keyword evidence="2" id="KW-0012">Acyltransferase</keyword>
<dbReference type="AlphaFoldDB" id="A0A7X3GZB0"/>
<feature type="domain" description="N-acetyltransferase" evidence="1">
    <location>
        <begin position="14"/>
        <end position="169"/>
    </location>
</feature>
<evidence type="ECO:0000313" key="2">
    <source>
        <dbReference type="EMBL" id="MWJ27633.1"/>
    </source>
</evidence>
<comment type="caution">
    <text evidence="2">The sequence shown here is derived from an EMBL/GenBank/DDBJ whole genome shotgun (WGS) entry which is preliminary data.</text>
</comment>
<accession>A0A7X3GZB0</accession>
<dbReference type="SUPFAM" id="SSF55729">
    <property type="entry name" value="Acyl-CoA N-acyltransferases (Nat)"/>
    <property type="match status" value="1"/>
</dbReference>
<gene>
    <name evidence="2" type="primary">pseH</name>
    <name evidence="2" type="ORF">GPM19_05330</name>
</gene>
<name>A0A7X3GZB0_9GAMM</name>
<evidence type="ECO:0000313" key="3">
    <source>
        <dbReference type="Proteomes" id="UP000437638"/>
    </source>
</evidence>
<dbReference type="EMBL" id="WTKP01000003">
    <property type="protein sequence ID" value="MWJ27633.1"/>
    <property type="molecule type" value="Genomic_DNA"/>
</dbReference>